<dbReference type="OrthoDB" id="9814782at2"/>
<dbReference type="RefSeq" id="WP_058261627.1">
    <property type="nucleotide sequence ID" value="NZ_CP051181.1"/>
</dbReference>
<dbReference type="Gene3D" id="3.30.70.1520">
    <property type="entry name" value="Heterotetrameric sarcosine oxidase"/>
    <property type="match status" value="1"/>
</dbReference>
<dbReference type="SUPFAM" id="SSF103025">
    <property type="entry name" value="Folate-binding domain"/>
    <property type="match status" value="1"/>
</dbReference>
<dbReference type="Proteomes" id="UP000051587">
    <property type="component" value="Unassembled WGS sequence"/>
</dbReference>
<evidence type="ECO:0000313" key="1">
    <source>
        <dbReference type="EMBL" id="CUH63710.1"/>
    </source>
</evidence>
<dbReference type="EMBL" id="CYSA01000008">
    <property type="protein sequence ID" value="CUH63710.1"/>
    <property type="molecule type" value="Genomic_DNA"/>
</dbReference>
<accession>A0A0P1F6S0</accession>
<name>A0A0P1F6S0_THAGE</name>
<dbReference type="InterPro" id="IPR027266">
    <property type="entry name" value="TrmE/GcvT-like"/>
</dbReference>
<keyword evidence="2" id="KW-1185">Reference proteome</keyword>
<reference evidence="1 2" key="1">
    <citation type="submission" date="2015-09" db="EMBL/GenBank/DDBJ databases">
        <authorList>
            <consortium name="Swine Surveillance"/>
        </authorList>
    </citation>
    <scope>NUCLEOTIDE SEQUENCE [LARGE SCALE GENOMIC DNA]</scope>
    <source>
        <strain evidence="1 2">CECT 4357</strain>
    </source>
</reference>
<dbReference type="AlphaFoldDB" id="A0A0P1F6S0"/>
<dbReference type="Gene3D" id="3.30.1360.120">
    <property type="entry name" value="Probable tRNA modification gtpase trme, domain 1"/>
    <property type="match status" value="1"/>
</dbReference>
<evidence type="ECO:0000313" key="2">
    <source>
        <dbReference type="Proteomes" id="UP000051587"/>
    </source>
</evidence>
<gene>
    <name evidence="1" type="ORF">TG4357_00843</name>
</gene>
<proteinExistence type="predicted"/>
<organism evidence="1 2">
    <name type="scientific">Thalassovita gelatinovora</name>
    <name type="common">Thalassobius gelatinovorus</name>
    <dbReference type="NCBI Taxonomy" id="53501"/>
    <lineage>
        <taxon>Bacteria</taxon>
        <taxon>Pseudomonadati</taxon>
        <taxon>Pseudomonadota</taxon>
        <taxon>Alphaproteobacteria</taxon>
        <taxon>Rhodobacterales</taxon>
        <taxon>Roseobacteraceae</taxon>
        <taxon>Thalassovita</taxon>
    </lineage>
</organism>
<protein>
    <submittedName>
        <fullName evidence="1">Sarcosine oxidase, gamma subunit family</fullName>
    </submittedName>
</protein>
<dbReference type="InterPro" id="IPR007375">
    <property type="entry name" value="SoxG"/>
</dbReference>
<dbReference type="STRING" id="53501.SAMN04488043_11384"/>
<sequence length="191" mass="20129">MSDTVSALNGATFQGFVTVEDAGLQGMITLRGDLGSAKLLAAVTAATGLVTPSQRKIVSQGDMAVAWMSPDEVLILTPYDQAGTIAATLAQALSGEHGLVQTVSDARTVVRLTGAPGSVREVLAKLAPVDLSPQAFEPGEFRRTRLAQVAGAMWFDDTTSARIICFRSVADYVFKLLCISAEEGGEVDYFN</sequence>
<dbReference type="Pfam" id="PF04268">
    <property type="entry name" value="SoxG"/>
    <property type="match status" value="1"/>
</dbReference>